<protein>
    <submittedName>
        <fullName evidence="1">DUF4097 family beta strand repeat protein</fullName>
    </submittedName>
</protein>
<gene>
    <name evidence="1" type="ORF">JFY71_11910</name>
</gene>
<sequence length="288" mass="32254">MKGKKSTIIAIIFIIIGLIISIFAYFQYGWESFSYNSKYGTIGFKYDKHNYGNNNKILSTESFSLDSFNNLDIDLEYTSVEILPTKDSNPKIEIEYRNKSKVHYSISNNTLSLNDEHYRSSHRNKNPNIIKLFIPENTEITSLECSLYLGELKISGVTCKKSTIETNLGSIHIKDSNFENTEISLDLGEFVATNTILTNTEIENNLGSIEISGQVLGYNEMSVSMGAVNLNLKQDKDDTKIIADTDLGYIDVDGVSFKGISEDNPINPTGSNIIEIETNMGSIDINFK</sequence>
<reference evidence="1 2" key="1">
    <citation type="journal article" date="2022" name="Int. J. Syst. Evol. Microbiol.">
        <title>Miniphocaeibacter halophilus sp. nov., an ammonium-tolerant acetate-producing bacterium isolated from a biogas system.</title>
        <authorList>
            <person name="Schnurer A."/>
            <person name="Singh A."/>
            <person name="Bi S."/>
            <person name="Qiao W."/>
            <person name="Westerholm M."/>
        </authorList>
    </citation>
    <scope>NUCLEOTIDE SEQUENCE [LARGE SCALE GENOMIC DNA]</scope>
    <source>
        <strain evidence="1 2">AMB_01</strain>
    </source>
</reference>
<dbReference type="EMBL" id="CP066744">
    <property type="protein sequence ID" value="QQK07951.1"/>
    <property type="molecule type" value="Genomic_DNA"/>
</dbReference>
<keyword evidence="2" id="KW-1185">Reference proteome</keyword>
<name>A0AC61MUM1_9FIRM</name>
<organism evidence="1 2">
    <name type="scientific">Miniphocaeibacter halophilus</name>
    <dbReference type="NCBI Taxonomy" id="2931922"/>
    <lineage>
        <taxon>Bacteria</taxon>
        <taxon>Bacillati</taxon>
        <taxon>Bacillota</taxon>
        <taxon>Tissierellia</taxon>
        <taxon>Tissierellales</taxon>
        <taxon>Peptoniphilaceae</taxon>
        <taxon>Miniphocaeibacter</taxon>
    </lineage>
</organism>
<proteinExistence type="predicted"/>
<evidence type="ECO:0000313" key="2">
    <source>
        <dbReference type="Proteomes" id="UP000595814"/>
    </source>
</evidence>
<dbReference type="Proteomes" id="UP000595814">
    <property type="component" value="Chromosome"/>
</dbReference>
<accession>A0AC61MUM1</accession>
<evidence type="ECO:0000313" key="1">
    <source>
        <dbReference type="EMBL" id="QQK07951.1"/>
    </source>
</evidence>